<evidence type="ECO:0000259" key="2">
    <source>
        <dbReference type="Pfam" id="PF03795"/>
    </source>
</evidence>
<dbReference type="Pfam" id="PF03795">
    <property type="entry name" value="YCII"/>
    <property type="match status" value="1"/>
</dbReference>
<proteinExistence type="inferred from homology"/>
<organism evidence="3 4">
    <name type="scientific">Brevibacillus ruminantium</name>
    <dbReference type="NCBI Taxonomy" id="2950604"/>
    <lineage>
        <taxon>Bacteria</taxon>
        <taxon>Bacillati</taxon>
        <taxon>Bacillota</taxon>
        <taxon>Bacilli</taxon>
        <taxon>Bacillales</taxon>
        <taxon>Paenibacillaceae</taxon>
        <taxon>Brevibacillus</taxon>
    </lineage>
</organism>
<evidence type="ECO:0000313" key="4">
    <source>
        <dbReference type="Proteomes" id="UP001056500"/>
    </source>
</evidence>
<accession>A0ABY4WEF9</accession>
<dbReference type="InterPro" id="IPR005545">
    <property type="entry name" value="YCII"/>
</dbReference>
<dbReference type="Proteomes" id="UP001056500">
    <property type="component" value="Chromosome"/>
</dbReference>
<dbReference type="EMBL" id="CP098755">
    <property type="protein sequence ID" value="USG64337.1"/>
    <property type="molecule type" value="Genomic_DNA"/>
</dbReference>
<dbReference type="InterPro" id="IPR011008">
    <property type="entry name" value="Dimeric_a/b-barrel"/>
</dbReference>
<evidence type="ECO:0000313" key="3">
    <source>
        <dbReference type="EMBL" id="USG64337.1"/>
    </source>
</evidence>
<keyword evidence="4" id="KW-1185">Reference proteome</keyword>
<dbReference type="PANTHER" id="PTHR37828">
    <property type="entry name" value="GSR2449 PROTEIN"/>
    <property type="match status" value="1"/>
</dbReference>
<comment type="similarity">
    <text evidence="1">Belongs to the YciI family.</text>
</comment>
<gene>
    <name evidence="3" type="ORF">NDK47_19560</name>
</gene>
<protein>
    <submittedName>
        <fullName evidence="3">YciI family protein</fullName>
    </submittedName>
</protein>
<dbReference type="PANTHER" id="PTHR37828:SF1">
    <property type="entry name" value="YCII-RELATED DOMAIN-CONTAINING PROTEIN"/>
    <property type="match status" value="1"/>
</dbReference>
<reference evidence="3" key="1">
    <citation type="submission" date="2022-06" db="EMBL/GenBank/DDBJ databases">
        <title>Genome sequencing of Brevibacillus sp. BB3-R1.</title>
        <authorList>
            <person name="Heo J."/>
            <person name="Lee D."/>
            <person name="Won M."/>
            <person name="Han B.-H."/>
            <person name="Hong S.-B."/>
            <person name="Kwon S.-W."/>
        </authorList>
    </citation>
    <scope>NUCLEOTIDE SEQUENCE</scope>
    <source>
        <strain evidence="3">BB3-R1</strain>
    </source>
</reference>
<sequence>MKKFLVFIERKSDFSGTSIPDHRSYLQELREGGSLVSAGGFPDQTGGAYVLQAETLEEAAAIVHQDPMYLEGQCLYQIKEWNVQ</sequence>
<evidence type="ECO:0000256" key="1">
    <source>
        <dbReference type="ARBA" id="ARBA00007689"/>
    </source>
</evidence>
<name>A0ABY4WEF9_9BACL</name>
<dbReference type="SUPFAM" id="SSF54909">
    <property type="entry name" value="Dimeric alpha+beta barrel"/>
    <property type="match status" value="1"/>
</dbReference>
<dbReference type="Gene3D" id="3.30.70.1060">
    <property type="entry name" value="Dimeric alpha+beta barrel"/>
    <property type="match status" value="1"/>
</dbReference>
<feature type="domain" description="YCII-related" evidence="2">
    <location>
        <begin position="18"/>
        <end position="82"/>
    </location>
</feature>
<dbReference type="RefSeq" id="WP_251871451.1">
    <property type="nucleotide sequence ID" value="NZ_CP098755.1"/>
</dbReference>